<dbReference type="PATRIC" id="fig|1354264.4.peg.686"/>
<evidence type="ECO:0000313" key="3">
    <source>
        <dbReference type="EMBL" id="OAT55639.1"/>
    </source>
</evidence>
<gene>
    <name evidence="3" type="ORF">M989_00658</name>
</gene>
<dbReference type="RefSeq" id="WP_064541954.1">
    <property type="nucleotide sequence ID" value="NZ_LXEU01000015.1"/>
</dbReference>
<evidence type="ECO:0000259" key="2">
    <source>
        <dbReference type="Pfam" id="PF01551"/>
    </source>
</evidence>
<dbReference type="PANTHER" id="PTHR21666:SF289">
    <property type="entry name" value="L-ALA--D-GLU ENDOPEPTIDASE"/>
    <property type="match status" value="1"/>
</dbReference>
<dbReference type="PANTHER" id="PTHR21666">
    <property type="entry name" value="PEPTIDASE-RELATED"/>
    <property type="match status" value="1"/>
</dbReference>
<evidence type="ECO:0000313" key="4">
    <source>
        <dbReference type="Proteomes" id="UP000078386"/>
    </source>
</evidence>
<dbReference type="Gene3D" id="2.70.70.10">
    <property type="entry name" value="Glucose Permease (Domain IIA)"/>
    <property type="match status" value="1"/>
</dbReference>
<dbReference type="InterPro" id="IPR016047">
    <property type="entry name" value="M23ase_b-sheet_dom"/>
</dbReference>
<accession>A0A1B7K674</accession>
<dbReference type="SUPFAM" id="SSF51261">
    <property type="entry name" value="Duplicated hybrid motif"/>
    <property type="match status" value="1"/>
</dbReference>
<evidence type="ECO:0000256" key="1">
    <source>
        <dbReference type="ARBA" id="ARBA00022729"/>
    </source>
</evidence>
<dbReference type="AlphaFoldDB" id="A0A1B7K674"/>
<keyword evidence="1" id="KW-0732">Signal</keyword>
<dbReference type="InterPro" id="IPR050570">
    <property type="entry name" value="Cell_wall_metabolism_enzyme"/>
</dbReference>
<dbReference type="EMBL" id="LXEU01000015">
    <property type="protein sequence ID" value="OAT55639.1"/>
    <property type="molecule type" value="Genomic_DNA"/>
</dbReference>
<organism evidence="3 4">
    <name type="scientific">Kluyvera georgiana ATCC 51603</name>
    <dbReference type="NCBI Taxonomy" id="1354264"/>
    <lineage>
        <taxon>Bacteria</taxon>
        <taxon>Pseudomonadati</taxon>
        <taxon>Pseudomonadota</taxon>
        <taxon>Gammaproteobacteria</taxon>
        <taxon>Enterobacterales</taxon>
        <taxon>Enterobacteriaceae</taxon>
        <taxon>Kluyvera</taxon>
    </lineage>
</organism>
<proteinExistence type="predicted"/>
<dbReference type="Pfam" id="PF01551">
    <property type="entry name" value="Peptidase_M23"/>
    <property type="match status" value="1"/>
</dbReference>
<sequence length="427" mass="47261">MIRLLLPLLLNSSIPVMYQDELGRNDTHIEVSLIPRHSLRPDTLSAMTGELPLSLYLLSLPLWPSMEEEWLPGGVEAEPPSMLAAQQTFFTRLLSGDTVTAWYEARYRQPDALTCRAGDYALWHQPFEGWLPEWRKGEPIGCLQTQALATFFMPMQTAVDISAHTENDAPVSSVFSVLNLTISSNSAPVPEWRPVSDLRAASSVEGIASNTFIFPLTHAVFVTSPYGMRYHPISHQFLRHEGVDLRAAINSPVLSIADGQVVDTGYGPVTGFYVTIDHADGWSSRYLHLSTISVGKGESVLKGNIIARSGNSGRSNGPHLHLEISRHHRLLDPMSVLFTTLISPNPQSARQEDSARAAPVLPELVDMTPAIVLVGGEGNDIQIGVRIGKRTTFYALNEPIETDEGSWKIIKRYGKYKLVKRDTTKQQ</sequence>
<dbReference type="CDD" id="cd12797">
    <property type="entry name" value="M23_peptidase"/>
    <property type="match status" value="1"/>
</dbReference>
<reference evidence="3 4" key="1">
    <citation type="submission" date="2016-04" db="EMBL/GenBank/DDBJ databases">
        <title>ATOL: Assembling a taxonomically balanced genome-scale reconstruction of the evolutionary history of the Enterobacteriaceae.</title>
        <authorList>
            <person name="Plunkett G.III."/>
            <person name="Neeno-Eckwall E.C."/>
            <person name="Glasner J.D."/>
            <person name="Perna N.T."/>
        </authorList>
    </citation>
    <scope>NUCLEOTIDE SEQUENCE [LARGE SCALE GENOMIC DNA]</scope>
    <source>
        <strain evidence="3 4">ATCC 51603</strain>
    </source>
</reference>
<dbReference type="InterPro" id="IPR011055">
    <property type="entry name" value="Dup_hybrid_motif"/>
</dbReference>
<protein>
    <submittedName>
        <fullName evidence="3">M23/M37 family peptidase</fullName>
    </submittedName>
</protein>
<keyword evidence="4" id="KW-1185">Reference proteome</keyword>
<comment type="caution">
    <text evidence="3">The sequence shown here is derived from an EMBL/GenBank/DDBJ whole genome shotgun (WGS) entry which is preliminary data.</text>
</comment>
<feature type="domain" description="M23ase beta-sheet core" evidence="2">
    <location>
        <begin position="239"/>
        <end position="333"/>
    </location>
</feature>
<name>A0A1B7K674_9ENTR</name>
<dbReference type="GO" id="GO:0004222">
    <property type="term" value="F:metalloendopeptidase activity"/>
    <property type="evidence" value="ECO:0007669"/>
    <property type="project" value="TreeGrafter"/>
</dbReference>
<dbReference type="Proteomes" id="UP000078386">
    <property type="component" value="Unassembled WGS sequence"/>
</dbReference>